<dbReference type="PANTHER" id="PTHR42693:SF32">
    <property type="entry name" value="SULFATASE DOMAIN PROTEIN (AFU_ORTHOLOGUE AFUA_2G17610)"/>
    <property type="match status" value="1"/>
</dbReference>
<evidence type="ECO:0000256" key="2">
    <source>
        <dbReference type="SAM" id="Phobius"/>
    </source>
</evidence>
<keyword evidence="5" id="KW-1185">Reference proteome</keyword>
<feature type="transmembrane region" description="Helical" evidence="2">
    <location>
        <begin position="67"/>
        <end position="87"/>
    </location>
</feature>
<evidence type="ECO:0000313" key="4">
    <source>
        <dbReference type="EMBL" id="KAF4508761.1"/>
    </source>
</evidence>
<evidence type="ECO:0000256" key="1">
    <source>
        <dbReference type="ARBA" id="ARBA00008779"/>
    </source>
</evidence>
<evidence type="ECO:0000259" key="3">
    <source>
        <dbReference type="Pfam" id="PF00884"/>
    </source>
</evidence>
<dbReference type="OrthoDB" id="103349at2759"/>
<dbReference type="SUPFAM" id="SSF53649">
    <property type="entry name" value="Alkaline phosphatase-like"/>
    <property type="match status" value="1"/>
</dbReference>
<reference evidence="4 5" key="1">
    <citation type="journal article" date="2020" name="Genome Biol. Evol.">
        <title>A new high-quality draft genome assembly of the Chinese cordyceps Ophiocordyceps sinensis.</title>
        <authorList>
            <person name="Shu R."/>
            <person name="Zhang J."/>
            <person name="Meng Q."/>
            <person name="Zhang H."/>
            <person name="Zhou G."/>
            <person name="Li M."/>
            <person name="Wu P."/>
            <person name="Zhao Y."/>
            <person name="Chen C."/>
            <person name="Qin Q."/>
        </authorList>
    </citation>
    <scope>NUCLEOTIDE SEQUENCE [LARGE SCALE GENOMIC DNA]</scope>
    <source>
        <strain evidence="4 5">IOZ07</strain>
    </source>
</reference>
<dbReference type="InterPro" id="IPR050738">
    <property type="entry name" value="Sulfatase"/>
</dbReference>
<keyword evidence="2" id="KW-0472">Membrane</keyword>
<keyword evidence="2" id="KW-0812">Transmembrane</keyword>
<feature type="transmembrane region" description="Helical" evidence="2">
    <location>
        <begin position="36"/>
        <end position="55"/>
    </location>
</feature>
<sequence>MAFHRIRHARASFPSSIPSILASWLCTRRVFFASRFAFAVAAASVFGSKVVHVYAHCEALASSDVLAYGLSFFTQDVLLLLVLRLLLDAQSCLAVRPLRLLAASLASAIVAFSLLLAATSISFFLVAGTELHWRNIGVAGDSSSWAMLLSGLFSCSLTVGSILVTAWVLQDLCFVMTNAAFAIIQWPFSFVLGKLSRRWRSRRNVSYQHVPQDDVEGGASEHKMIDDVSCQLPDQAAHAPLAQSKWFTWLHVAVGVSLLTLIVTTLSRPNDSSLVFMSWTLPLMPLVDFINASPSLANLIPSYGTDINGDFGNRTALADPVPFPWLPKDTPLPGFEDWYEKREHYRAANDPLRVSNLDHGVISEIKNKLSDVKIRHVVLIKLESTRKDVFPIKRSGTIWDELIGTFKNKSMPAEALERLSTLTPTANMLTGDYDDGFKHQTRRRRGGINANNAHTTSTYTLKSLFGTMCGLYPLVADFNVEQEHHVYQPCLPHIFNAFNHLKDKRPKDDKANDDDDFTSYKWTSKFMQSVTIGYDKQEAEMPVLGYAAENVIHKEYLQGDNAKFGKVNISDINYYGMPEVAIKDYIRDAFASAKKNKERVFLSHLTSTTHHPFGMPEEEKYIPLTAEKKLNDLSHYLNAVGYVDRWLNQILSILDEEGVADETLLVLVGDHGLSLPETGAVTPYYNGNIGNFHVPLVLSHPKLPSIDINDAVVSLQILPTILDLLIETGSLPESASRAAHDLIHNYEGQSLIRPQRKVSLETGEANWFYTVMNPGRANVAIRDARQLDWRLIMPVIDDVEWRFTNTAQDPRESDAVVAFTFASFLEKVEKKHGIEAARWTERAAFMGRWWVKDNGRRWRFAAR</sequence>
<dbReference type="GO" id="GO:0004065">
    <property type="term" value="F:arylsulfatase activity"/>
    <property type="evidence" value="ECO:0007669"/>
    <property type="project" value="TreeGrafter"/>
</dbReference>
<dbReference type="Pfam" id="PF00884">
    <property type="entry name" value="Sulfatase"/>
    <property type="match status" value="1"/>
</dbReference>
<keyword evidence="2" id="KW-1133">Transmembrane helix</keyword>
<gene>
    <name evidence="4" type="ORF">G6O67_005101</name>
</gene>
<dbReference type="PANTHER" id="PTHR42693">
    <property type="entry name" value="ARYLSULFATASE FAMILY MEMBER"/>
    <property type="match status" value="1"/>
</dbReference>
<feature type="transmembrane region" description="Helical" evidence="2">
    <location>
        <begin position="145"/>
        <end position="165"/>
    </location>
</feature>
<name>A0A8H4V5S5_9HYPO</name>
<dbReference type="Gene3D" id="3.40.720.10">
    <property type="entry name" value="Alkaline Phosphatase, subunit A"/>
    <property type="match status" value="1"/>
</dbReference>
<comment type="caution">
    <text evidence="4">The sequence shown here is derived from an EMBL/GenBank/DDBJ whole genome shotgun (WGS) entry which is preliminary data.</text>
</comment>
<feature type="transmembrane region" description="Helical" evidence="2">
    <location>
        <begin position="172"/>
        <end position="192"/>
    </location>
</feature>
<feature type="domain" description="Sulfatase N-terminal" evidence="3">
    <location>
        <begin position="441"/>
        <end position="725"/>
    </location>
</feature>
<dbReference type="Proteomes" id="UP000557566">
    <property type="component" value="Unassembled WGS sequence"/>
</dbReference>
<proteinExistence type="inferred from homology"/>
<dbReference type="AlphaFoldDB" id="A0A8H4V5S5"/>
<organism evidence="4 5">
    <name type="scientific">Ophiocordyceps sinensis</name>
    <dbReference type="NCBI Taxonomy" id="72228"/>
    <lineage>
        <taxon>Eukaryota</taxon>
        <taxon>Fungi</taxon>
        <taxon>Dikarya</taxon>
        <taxon>Ascomycota</taxon>
        <taxon>Pezizomycotina</taxon>
        <taxon>Sordariomycetes</taxon>
        <taxon>Hypocreomycetidae</taxon>
        <taxon>Hypocreales</taxon>
        <taxon>Ophiocordycipitaceae</taxon>
        <taxon>Ophiocordyceps</taxon>
    </lineage>
</organism>
<dbReference type="EMBL" id="JAAVMX010000005">
    <property type="protein sequence ID" value="KAF4508761.1"/>
    <property type="molecule type" value="Genomic_DNA"/>
</dbReference>
<comment type="similarity">
    <text evidence="1">Belongs to the sulfatase family.</text>
</comment>
<dbReference type="InterPro" id="IPR000917">
    <property type="entry name" value="Sulfatase_N"/>
</dbReference>
<accession>A0A8H4V5S5</accession>
<protein>
    <recommendedName>
        <fullName evidence="3">Sulfatase N-terminal domain-containing protein</fullName>
    </recommendedName>
</protein>
<feature type="transmembrane region" description="Helical" evidence="2">
    <location>
        <begin position="99"/>
        <end position="125"/>
    </location>
</feature>
<dbReference type="InterPro" id="IPR017850">
    <property type="entry name" value="Alkaline_phosphatase_core_sf"/>
</dbReference>
<evidence type="ECO:0000313" key="5">
    <source>
        <dbReference type="Proteomes" id="UP000557566"/>
    </source>
</evidence>